<dbReference type="PANTHER" id="PTHR42756">
    <property type="entry name" value="TRANSCRIPTIONAL REGULATOR, MARR"/>
    <property type="match status" value="1"/>
</dbReference>
<dbReference type="PANTHER" id="PTHR42756:SF1">
    <property type="entry name" value="TRANSCRIPTIONAL REPRESSOR OF EMRAB OPERON"/>
    <property type="match status" value="1"/>
</dbReference>
<accession>A0A1M6G8N3</accession>
<keyword evidence="6" id="KW-1185">Reference proteome</keyword>
<evidence type="ECO:0000256" key="2">
    <source>
        <dbReference type="ARBA" id="ARBA00023125"/>
    </source>
</evidence>
<dbReference type="InterPro" id="IPR000835">
    <property type="entry name" value="HTH_MarR-typ"/>
</dbReference>
<dbReference type="AlphaFoldDB" id="A0A1M6G8N3"/>
<dbReference type="CDD" id="cd00090">
    <property type="entry name" value="HTH_ARSR"/>
    <property type="match status" value="1"/>
</dbReference>
<dbReference type="OrthoDB" id="9799663at2"/>
<protein>
    <submittedName>
        <fullName evidence="5">DNA-binding transcriptional regulator, MarR family</fullName>
    </submittedName>
</protein>
<organism evidence="5 6">
    <name type="scientific">Desulfosporosinus lacus DSM 15449</name>
    <dbReference type="NCBI Taxonomy" id="1121420"/>
    <lineage>
        <taxon>Bacteria</taxon>
        <taxon>Bacillati</taxon>
        <taxon>Bacillota</taxon>
        <taxon>Clostridia</taxon>
        <taxon>Eubacteriales</taxon>
        <taxon>Desulfitobacteriaceae</taxon>
        <taxon>Desulfosporosinus</taxon>
    </lineage>
</organism>
<dbReference type="Gene3D" id="1.10.10.10">
    <property type="entry name" value="Winged helix-like DNA-binding domain superfamily/Winged helix DNA-binding domain"/>
    <property type="match status" value="1"/>
</dbReference>
<evidence type="ECO:0000256" key="3">
    <source>
        <dbReference type="ARBA" id="ARBA00023163"/>
    </source>
</evidence>
<name>A0A1M6G8N3_9FIRM</name>
<evidence type="ECO:0000313" key="5">
    <source>
        <dbReference type="EMBL" id="SHJ06262.1"/>
    </source>
</evidence>
<reference evidence="6" key="1">
    <citation type="submission" date="2016-11" db="EMBL/GenBank/DDBJ databases">
        <authorList>
            <person name="Varghese N."/>
            <person name="Submissions S."/>
        </authorList>
    </citation>
    <scope>NUCLEOTIDE SEQUENCE [LARGE SCALE GENOMIC DNA]</scope>
    <source>
        <strain evidence="6">DSM 15449</strain>
    </source>
</reference>
<feature type="domain" description="HTH marR-type" evidence="4">
    <location>
        <begin position="7"/>
        <end position="141"/>
    </location>
</feature>
<dbReference type="RefSeq" id="WP_073033246.1">
    <property type="nucleotide sequence ID" value="NZ_FQXJ01000035.1"/>
</dbReference>
<dbReference type="EMBL" id="FQXJ01000035">
    <property type="protein sequence ID" value="SHJ06262.1"/>
    <property type="molecule type" value="Genomic_DNA"/>
</dbReference>
<dbReference type="SUPFAM" id="SSF46785">
    <property type="entry name" value="Winged helix' DNA-binding domain"/>
    <property type="match status" value="1"/>
</dbReference>
<dbReference type="GO" id="GO:0003677">
    <property type="term" value="F:DNA binding"/>
    <property type="evidence" value="ECO:0007669"/>
    <property type="project" value="UniProtKB-KW"/>
</dbReference>
<dbReference type="PROSITE" id="PS01117">
    <property type="entry name" value="HTH_MARR_1"/>
    <property type="match status" value="1"/>
</dbReference>
<dbReference type="GO" id="GO:0003700">
    <property type="term" value="F:DNA-binding transcription factor activity"/>
    <property type="evidence" value="ECO:0007669"/>
    <property type="project" value="InterPro"/>
</dbReference>
<evidence type="ECO:0000256" key="1">
    <source>
        <dbReference type="ARBA" id="ARBA00023015"/>
    </source>
</evidence>
<dbReference type="PRINTS" id="PR00598">
    <property type="entry name" value="HTHMARR"/>
</dbReference>
<dbReference type="STRING" id="1121420.SAMN02746098_05092"/>
<sequence>MKDFNIDDSLGFIVAKTNYFMKTYFSKLIKDNGLNVTTEQWAILNAIYHNPGASQTDLARACLKDKTNVTRILDLLVKKGYVVRNIDINDRRIYSITLTEQGENALELLIEISNNANKACISDLNKDEYQELVRSLRIISSSIEKLL</sequence>
<dbReference type="InterPro" id="IPR023187">
    <property type="entry name" value="Tscrpt_reg_MarR-type_CS"/>
</dbReference>
<dbReference type="Pfam" id="PF12802">
    <property type="entry name" value="MarR_2"/>
    <property type="match status" value="1"/>
</dbReference>
<dbReference type="Proteomes" id="UP000183954">
    <property type="component" value="Unassembled WGS sequence"/>
</dbReference>
<gene>
    <name evidence="5" type="ORF">SAMN02746098_05092</name>
</gene>
<dbReference type="InterPro" id="IPR036390">
    <property type="entry name" value="WH_DNA-bd_sf"/>
</dbReference>
<evidence type="ECO:0000259" key="4">
    <source>
        <dbReference type="PROSITE" id="PS50995"/>
    </source>
</evidence>
<dbReference type="PROSITE" id="PS50995">
    <property type="entry name" value="HTH_MARR_2"/>
    <property type="match status" value="1"/>
</dbReference>
<dbReference type="InterPro" id="IPR011991">
    <property type="entry name" value="ArsR-like_HTH"/>
</dbReference>
<proteinExistence type="predicted"/>
<evidence type="ECO:0000313" key="6">
    <source>
        <dbReference type="Proteomes" id="UP000183954"/>
    </source>
</evidence>
<keyword evidence="2 5" id="KW-0238">DNA-binding</keyword>
<keyword evidence="3" id="KW-0804">Transcription</keyword>
<dbReference type="InterPro" id="IPR036388">
    <property type="entry name" value="WH-like_DNA-bd_sf"/>
</dbReference>
<keyword evidence="1" id="KW-0805">Transcription regulation</keyword>
<dbReference type="SMART" id="SM00347">
    <property type="entry name" value="HTH_MARR"/>
    <property type="match status" value="1"/>
</dbReference>